<dbReference type="Gene3D" id="3.40.630.30">
    <property type="match status" value="1"/>
</dbReference>
<dbReference type="Proteomes" id="UP001597079">
    <property type="component" value="Unassembled WGS sequence"/>
</dbReference>
<name>A0ABW4JDG9_9BACL</name>
<dbReference type="PANTHER" id="PTHR43617">
    <property type="entry name" value="L-AMINO ACID N-ACETYLTRANSFERASE"/>
    <property type="match status" value="1"/>
</dbReference>
<dbReference type="PROSITE" id="PS51186">
    <property type="entry name" value="GNAT"/>
    <property type="match status" value="1"/>
</dbReference>
<dbReference type="InterPro" id="IPR000182">
    <property type="entry name" value="GNAT_dom"/>
</dbReference>
<dbReference type="RefSeq" id="WP_377942271.1">
    <property type="nucleotide sequence ID" value="NZ_JBHUCX010000020.1"/>
</dbReference>
<keyword evidence="3" id="KW-1185">Reference proteome</keyword>
<protein>
    <submittedName>
        <fullName evidence="2">GNAT family N-acetyltransferase</fullName>
    </submittedName>
</protein>
<dbReference type="InterPro" id="IPR050276">
    <property type="entry name" value="MshD_Acetyltransferase"/>
</dbReference>
<reference evidence="3" key="1">
    <citation type="journal article" date="2019" name="Int. J. Syst. Evol. Microbiol.">
        <title>The Global Catalogue of Microorganisms (GCM) 10K type strain sequencing project: providing services to taxonomists for standard genome sequencing and annotation.</title>
        <authorList>
            <consortium name="The Broad Institute Genomics Platform"/>
            <consortium name="The Broad Institute Genome Sequencing Center for Infectious Disease"/>
            <person name="Wu L."/>
            <person name="Ma J."/>
        </authorList>
    </citation>
    <scope>NUCLEOTIDE SEQUENCE [LARGE SCALE GENOMIC DNA]</scope>
    <source>
        <strain evidence="3">CGMCC 1.12286</strain>
    </source>
</reference>
<proteinExistence type="predicted"/>
<dbReference type="Pfam" id="PF00583">
    <property type="entry name" value="Acetyltransf_1"/>
    <property type="match status" value="1"/>
</dbReference>
<dbReference type="InterPro" id="IPR016181">
    <property type="entry name" value="Acyl_CoA_acyltransferase"/>
</dbReference>
<dbReference type="EMBL" id="JBHUCX010000020">
    <property type="protein sequence ID" value="MFD1674401.1"/>
    <property type="molecule type" value="Genomic_DNA"/>
</dbReference>
<organism evidence="2 3">
    <name type="scientific">Alicyclobacillus fodiniaquatilis</name>
    <dbReference type="NCBI Taxonomy" id="1661150"/>
    <lineage>
        <taxon>Bacteria</taxon>
        <taxon>Bacillati</taxon>
        <taxon>Bacillota</taxon>
        <taxon>Bacilli</taxon>
        <taxon>Bacillales</taxon>
        <taxon>Alicyclobacillaceae</taxon>
        <taxon>Alicyclobacillus</taxon>
    </lineage>
</organism>
<gene>
    <name evidence="2" type="ORF">ACFSB2_06740</name>
</gene>
<dbReference type="SUPFAM" id="SSF55729">
    <property type="entry name" value="Acyl-CoA N-acyltransferases (Nat)"/>
    <property type="match status" value="1"/>
</dbReference>
<dbReference type="CDD" id="cd04301">
    <property type="entry name" value="NAT_SF"/>
    <property type="match status" value="1"/>
</dbReference>
<evidence type="ECO:0000313" key="3">
    <source>
        <dbReference type="Proteomes" id="UP001597079"/>
    </source>
</evidence>
<accession>A0ABW4JDG9</accession>
<sequence length="164" mass="18456">MDFLVKPCKKQDTPFLWEMLYQSIYVADGDQPLSKDVLKHPSIEKYLKNWGEEKGDYALMAVRTDGTPIGAIWIRKFKKDDAGYGFVDEETPELGMAICLPYRGKGIGRKLLSKMSSHARSFGYQALSLSVSADNFPAILLYETSGFKKVSEDDGGSWIMQKVL</sequence>
<evidence type="ECO:0000313" key="2">
    <source>
        <dbReference type="EMBL" id="MFD1674401.1"/>
    </source>
</evidence>
<comment type="caution">
    <text evidence="2">The sequence shown here is derived from an EMBL/GenBank/DDBJ whole genome shotgun (WGS) entry which is preliminary data.</text>
</comment>
<feature type="domain" description="N-acetyltransferase" evidence="1">
    <location>
        <begin position="3"/>
        <end position="164"/>
    </location>
</feature>
<evidence type="ECO:0000259" key="1">
    <source>
        <dbReference type="PROSITE" id="PS51186"/>
    </source>
</evidence>